<evidence type="ECO:0000313" key="4">
    <source>
        <dbReference type="EMBL" id="KGF47482.1"/>
    </source>
</evidence>
<comment type="similarity">
    <text evidence="3">Belongs to the ScpA family.</text>
</comment>
<reference evidence="4 5" key="1">
    <citation type="submission" date="2014-07" db="EMBL/GenBank/DDBJ databases">
        <authorList>
            <person name="McCorrison J."/>
            <person name="Sanka R."/>
            <person name="Torralba M."/>
            <person name="Gillis M."/>
            <person name="Haft D.H."/>
            <person name="Methe B."/>
            <person name="Sutton G."/>
            <person name="Nelson K.E."/>
        </authorList>
    </citation>
    <scope>NUCLEOTIDE SEQUENCE [LARGE SCALE GENOMIC DNA]</scope>
    <source>
        <strain evidence="4 5">DNF00314</strain>
    </source>
</reference>
<dbReference type="GO" id="GO:0005737">
    <property type="term" value="C:cytoplasm"/>
    <property type="evidence" value="ECO:0007669"/>
    <property type="project" value="UniProtKB-SubCell"/>
</dbReference>
<dbReference type="eggNOG" id="COG1354">
    <property type="taxonomic scope" value="Bacteria"/>
</dbReference>
<dbReference type="Gene3D" id="6.10.250.2410">
    <property type="match status" value="1"/>
</dbReference>
<evidence type="ECO:0000256" key="2">
    <source>
        <dbReference type="ARBA" id="ARBA00044777"/>
    </source>
</evidence>
<keyword evidence="3" id="KW-0963">Cytoplasm</keyword>
<dbReference type="RefSeq" id="WP_038152436.1">
    <property type="nucleotide sequence ID" value="NZ_JRNT01000009.1"/>
</dbReference>
<evidence type="ECO:0000256" key="1">
    <source>
        <dbReference type="ARBA" id="ARBA00022829"/>
    </source>
</evidence>
<gene>
    <name evidence="3" type="primary">scpA</name>
    <name evidence="4" type="ORF">HMPREF0872_04785</name>
</gene>
<comment type="subcellular location">
    <subcellularLocation>
        <location evidence="3">Cytoplasm</location>
    </subcellularLocation>
    <text evidence="3">Associated with two foci at the outer edges of the nucleoid region in young cells, and at four foci within both cell halves in older cells.</text>
</comment>
<dbReference type="PANTHER" id="PTHR33969:SF2">
    <property type="entry name" value="SEGREGATION AND CONDENSATION PROTEIN A"/>
    <property type="match status" value="1"/>
</dbReference>
<keyword evidence="3" id="KW-0131">Cell cycle</keyword>
<comment type="function">
    <text evidence="3">Participates in chromosomal partition during cell division. May act via the formation of a condensin-like complex containing Smc and ScpB that pull DNA away from mid-cell into both cell halves.</text>
</comment>
<dbReference type="HAMAP" id="MF_01805">
    <property type="entry name" value="ScpA"/>
    <property type="match status" value="1"/>
</dbReference>
<dbReference type="PANTHER" id="PTHR33969">
    <property type="entry name" value="SEGREGATION AND CONDENSATION PROTEIN A"/>
    <property type="match status" value="1"/>
</dbReference>
<comment type="subunit">
    <text evidence="3">Component of a cohesin-like complex composed of ScpA, ScpB and the Smc homodimer, in which ScpA and ScpB bind to the head domain of Smc. The presence of the three proteins is required for the association of the complex with DNA.</text>
</comment>
<accession>A0A096BXL3</accession>
<protein>
    <recommendedName>
        <fullName evidence="2 3">Segregation and condensation protein A</fullName>
    </recommendedName>
</protein>
<dbReference type="GO" id="GO:0006260">
    <property type="term" value="P:DNA replication"/>
    <property type="evidence" value="ECO:0007669"/>
    <property type="project" value="UniProtKB-UniRule"/>
</dbReference>
<dbReference type="Pfam" id="PF02616">
    <property type="entry name" value="SMC_ScpA"/>
    <property type="match status" value="1"/>
</dbReference>
<dbReference type="InterPro" id="IPR003768">
    <property type="entry name" value="ScpA"/>
</dbReference>
<dbReference type="EMBL" id="JRNT01000009">
    <property type="protein sequence ID" value="KGF47482.1"/>
    <property type="molecule type" value="Genomic_DNA"/>
</dbReference>
<dbReference type="GO" id="GO:0007059">
    <property type="term" value="P:chromosome segregation"/>
    <property type="evidence" value="ECO:0007669"/>
    <property type="project" value="UniProtKB-UniRule"/>
</dbReference>
<sequence length="249" mass="29403">MSDYSYKLDVFEGPLELLLHLIEKHKIEICDIPIVEITSQYISYLDNWNHFDIDYSSEFLVMASTLLQIKSRMLLPKLVTTCEEEDPRDELVSRLVEFKHIKELTALLIDKSDRYGYSFTRPEEVSVIGKDKVYRLELAHLYELFTAAYTRKPEVVETSPKVRVEKEALSLDEMMQLVRMRVQQEEEILFSILLQEANSRSEMVTIFLAILELLRQHHITLYSDEKDQDSIFIRAVDDKELDNEHHDER</sequence>
<proteinExistence type="inferred from homology"/>
<name>A0A096BXL3_9FIRM</name>
<keyword evidence="1 3" id="KW-0159">Chromosome partition</keyword>
<keyword evidence="5" id="KW-1185">Reference proteome</keyword>
<comment type="caution">
    <text evidence="4">The sequence shown here is derived from an EMBL/GenBank/DDBJ whole genome shotgun (WGS) entry which is preliminary data.</text>
</comment>
<dbReference type="Gene3D" id="1.10.10.580">
    <property type="entry name" value="Structural maintenance of chromosome 1. Chain E"/>
    <property type="match status" value="1"/>
</dbReference>
<dbReference type="GO" id="GO:0051301">
    <property type="term" value="P:cell division"/>
    <property type="evidence" value="ECO:0007669"/>
    <property type="project" value="UniProtKB-KW"/>
</dbReference>
<organism evidence="4 5">
    <name type="scientific">Veillonella montpellierensis DNF00314</name>
    <dbReference type="NCBI Taxonomy" id="1401067"/>
    <lineage>
        <taxon>Bacteria</taxon>
        <taxon>Bacillati</taxon>
        <taxon>Bacillota</taxon>
        <taxon>Negativicutes</taxon>
        <taxon>Veillonellales</taxon>
        <taxon>Veillonellaceae</taxon>
        <taxon>Veillonella</taxon>
    </lineage>
</organism>
<dbReference type="AlphaFoldDB" id="A0A096BXL3"/>
<dbReference type="InterPro" id="IPR023093">
    <property type="entry name" value="ScpA-like_C"/>
</dbReference>
<dbReference type="Proteomes" id="UP000029628">
    <property type="component" value="Unassembled WGS sequence"/>
</dbReference>
<evidence type="ECO:0000256" key="3">
    <source>
        <dbReference type="HAMAP-Rule" id="MF_01805"/>
    </source>
</evidence>
<keyword evidence="3" id="KW-0132">Cell division</keyword>
<evidence type="ECO:0000313" key="5">
    <source>
        <dbReference type="Proteomes" id="UP000029628"/>
    </source>
</evidence>